<sequence>MSLSAHRPVPGTMYGVVCPVCCNPMDFKCTSEAMYGARCPTCSAMIDLRRPTETLADTDTGVYDGDGSSSGGGGGGKASPAVYYAGDVEPSTGLSASAQVHHVVRAVEAEKRKVMPAQMTSETKQAFSAQRNQALSEKFSFFFPVTHAIEYLVFGSTPYAKIGHVRIFRKRVPFYGYVNIGAPRTTTSYAAPCTFTFVSFVLFNWFCAHMELEWVAPYYYLEWLLVVLFYGLLFRLAYSDPGYVKPAYMDDEGGDTAAAAAGDMTLRDIESNQRASLWETVDGVPMERKWCSTCNMHRPLRAAHCYICGLCCYDHDHHCSVIGVCVGRRRVEMFSMFVTVAASACVVPTMVVLCGWWTHPEKITTLLHTIGCALIVVPLGLFSLFLYFTAFSMWQSITQGTSTRERIQNVYAQKRNPYDRGFFGNLYYHLVQRTVAPSLFDDAFVKRCATRTQERELGTGITVTCV</sequence>
<keyword evidence="2 10" id="KW-0808">Transferase</keyword>
<evidence type="ECO:0000313" key="13">
    <source>
        <dbReference type="EMBL" id="KAK7194760.1"/>
    </source>
</evidence>
<keyword evidence="5 10" id="KW-0472">Membrane</keyword>
<evidence type="ECO:0000256" key="4">
    <source>
        <dbReference type="ARBA" id="ARBA00022989"/>
    </source>
</evidence>
<feature type="domain" description="Palmitoyltransferase DHHC" evidence="12">
    <location>
        <begin position="286"/>
        <end position="409"/>
    </location>
</feature>
<evidence type="ECO:0000256" key="6">
    <source>
        <dbReference type="ARBA" id="ARBA00023139"/>
    </source>
</evidence>
<dbReference type="GO" id="GO:0019706">
    <property type="term" value="F:protein-cysteine S-palmitoyltransferase activity"/>
    <property type="evidence" value="ECO:0007669"/>
    <property type="project" value="UniProtKB-EC"/>
</dbReference>
<dbReference type="AlphaFoldDB" id="A0AAW0ELZ8"/>
<dbReference type="PANTHER" id="PTHR22883:SF43">
    <property type="entry name" value="PALMITOYLTRANSFERASE APP"/>
    <property type="match status" value="1"/>
</dbReference>
<dbReference type="InterPro" id="IPR001594">
    <property type="entry name" value="Palmitoyltrfase_DHHC"/>
</dbReference>
<dbReference type="GO" id="GO:0006612">
    <property type="term" value="P:protein targeting to membrane"/>
    <property type="evidence" value="ECO:0007669"/>
    <property type="project" value="TreeGrafter"/>
</dbReference>
<keyword evidence="14" id="KW-1185">Reference proteome</keyword>
<evidence type="ECO:0000256" key="8">
    <source>
        <dbReference type="ARBA" id="ARBA00023315"/>
    </source>
</evidence>
<evidence type="ECO:0000256" key="9">
    <source>
        <dbReference type="ARBA" id="ARBA00048048"/>
    </source>
</evidence>
<keyword evidence="7" id="KW-0449">Lipoprotein</keyword>
<dbReference type="GO" id="GO:0005794">
    <property type="term" value="C:Golgi apparatus"/>
    <property type="evidence" value="ECO:0007669"/>
    <property type="project" value="TreeGrafter"/>
</dbReference>
<feature type="transmembrane region" description="Helical" evidence="10">
    <location>
        <begin position="337"/>
        <end position="359"/>
    </location>
</feature>
<evidence type="ECO:0000256" key="2">
    <source>
        <dbReference type="ARBA" id="ARBA00022679"/>
    </source>
</evidence>
<dbReference type="PROSITE" id="PS50216">
    <property type="entry name" value="DHHC"/>
    <property type="match status" value="1"/>
</dbReference>
<evidence type="ECO:0000256" key="7">
    <source>
        <dbReference type="ARBA" id="ARBA00023288"/>
    </source>
</evidence>
<evidence type="ECO:0000259" key="12">
    <source>
        <dbReference type="Pfam" id="PF01529"/>
    </source>
</evidence>
<dbReference type="Proteomes" id="UP001430356">
    <property type="component" value="Unassembled WGS sequence"/>
</dbReference>
<dbReference type="InterPro" id="IPR039859">
    <property type="entry name" value="PFA4/ZDH16/20/ERF2-like"/>
</dbReference>
<dbReference type="PANTHER" id="PTHR22883">
    <property type="entry name" value="ZINC FINGER DHHC DOMAIN CONTAINING PROTEIN"/>
    <property type="match status" value="1"/>
</dbReference>
<dbReference type="EC" id="2.3.1.225" evidence="10"/>
<comment type="subcellular location">
    <subcellularLocation>
        <location evidence="1">Endomembrane system</location>
        <topology evidence="1">Multi-pass membrane protein</topology>
    </subcellularLocation>
</comment>
<organism evidence="13 14">
    <name type="scientific">Novymonas esmeraldas</name>
    <dbReference type="NCBI Taxonomy" id="1808958"/>
    <lineage>
        <taxon>Eukaryota</taxon>
        <taxon>Discoba</taxon>
        <taxon>Euglenozoa</taxon>
        <taxon>Kinetoplastea</taxon>
        <taxon>Metakinetoplastina</taxon>
        <taxon>Trypanosomatida</taxon>
        <taxon>Trypanosomatidae</taxon>
        <taxon>Novymonas</taxon>
    </lineage>
</organism>
<evidence type="ECO:0000256" key="1">
    <source>
        <dbReference type="ARBA" id="ARBA00004127"/>
    </source>
</evidence>
<comment type="catalytic activity">
    <reaction evidence="9 10">
        <text>L-cysteinyl-[protein] + hexadecanoyl-CoA = S-hexadecanoyl-L-cysteinyl-[protein] + CoA</text>
        <dbReference type="Rhea" id="RHEA:36683"/>
        <dbReference type="Rhea" id="RHEA-COMP:10131"/>
        <dbReference type="Rhea" id="RHEA-COMP:11032"/>
        <dbReference type="ChEBI" id="CHEBI:29950"/>
        <dbReference type="ChEBI" id="CHEBI:57287"/>
        <dbReference type="ChEBI" id="CHEBI:57379"/>
        <dbReference type="ChEBI" id="CHEBI:74151"/>
        <dbReference type="EC" id="2.3.1.225"/>
    </reaction>
</comment>
<dbReference type="EMBL" id="JAECZO010000042">
    <property type="protein sequence ID" value="KAK7194760.1"/>
    <property type="molecule type" value="Genomic_DNA"/>
</dbReference>
<comment type="similarity">
    <text evidence="10">Belongs to the DHHC palmitoyltransferase family.</text>
</comment>
<feature type="transmembrane region" description="Helical" evidence="10">
    <location>
        <begin position="189"/>
        <end position="206"/>
    </location>
</feature>
<protein>
    <recommendedName>
        <fullName evidence="10">Palmitoyltransferase</fullName>
        <ecNumber evidence="10">2.3.1.225</ecNumber>
    </recommendedName>
</protein>
<evidence type="ECO:0000256" key="3">
    <source>
        <dbReference type="ARBA" id="ARBA00022692"/>
    </source>
</evidence>
<keyword evidence="3 10" id="KW-0812">Transmembrane</keyword>
<keyword evidence="4 10" id="KW-1133">Transmembrane helix</keyword>
<keyword evidence="8 10" id="KW-0012">Acyltransferase</keyword>
<keyword evidence="6" id="KW-0564">Palmitate</keyword>
<accession>A0AAW0ELZ8</accession>
<name>A0AAW0ELZ8_9TRYP</name>
<proteinExistence type="inferred from homology"/>
<evidence type="ECO:0000313" key="14">
    <source>
        <dbReference type="Proteomes" id="UP001430356"/>
    </source>
</evidence>
<feature type="region of interest" description="Disordered" evidence="11">
    <location>
        <begin position="56"/>
        <end position="75"/>
    </location>
</feature>
<evidence type="ECO:0000256" key="5">
    <source>
        <dbReference type="ARBA" id="ARBA00023136"/>
    </source>
</evidence>
<feature type="transmembrane region" description="Helical" evidence="10">
    <location>
        <begin position="365"/>
        <end position="388"/>
    </location>
</feature>
<dbReference type="GO" id="GO:0005783">
    <property type="term" value="C:endoplasmic reticulum"/>
    <property type="evidence" value="ECO:0007669"/>
    <property type="project" value="TreeGrafter"/>
</dbReference>
<feature type="transmembrane region" description="Helical" evidence="10">
    <location>
        <begin position="218"/>
        <end position="238"/>
    </location>
</feature>
<comment type="domain">
    <text evidence="10">The DHHC domain is required for palmitoyltransferase activity.</text>
</comment>
<evidence type="ECO:0000256" key="10">
    <source>
        <dbReference type="RuleBase" id="RU079119"/>
    </source>
</evidence>
<comment type="caution">
    <text evidence="13">The sequence shown here is derived from an EMBL/GenBank/DDBJ whole genome shotgun (WGS) entry which is preliminary data.</text>
</comment>
<reference evidence="13 14" key="1">
    <citation type="journal article" date="2021" name="MBio">
        <title>A New Model Trypanosomatid, Novymonas esmeraldas: Genomic Perception of Its 'Candidatus Pandoraea novymonadis' Endosymbiont.</title>
        <authorList>
            <person name="Zakharova A."/>
            <person name="Saura A."/>
            <person name="Butenko A."/>
            <person name="Podesvova L."/>
            <person name="Warmusova S."/>
            <person name="Kostygov A.Y."/>
            <person name="Nenarokova A."/>
            <person name="Lukes J."/>
            <person name="Opperdoes F.R."/>
            <person name="Yurchenko V."/>
        </authorList>
    </citation>
    <scope>NUCLEOTIDE SEQUENCE [LARGE SCALE GENOMIC DNA]</scope>
    <source>
        <strain evidence="13 14">E262AT.01</strain>
    </source>
</reference>
<evidence type="ECO:0000256" key="11">
    <source>
        <dbReference type="SAM" id="MobiDB-lite"/>
    </source>
</evidence>
<gene>
    <name evidence="13" type="ORF">NESM_000396100</name>
</gene>
<dbReference type="Pfam" id="PF01529">
    <property type="entry name" value="DHHC"/>
    <property type="match status" value="1"/>
</dbReference>